<dbReference type="Pfam" id="PF08453">
    <property type="entry name" value="Peptidase_M9_N"/>
    <property type="match status" value="1"/>
</dbReference>
<accession>A0ABT3A5B5</accession>
<evidence type="ECO:0000256" key="3">
    <source>
        <dbReference type="ARBA" id="ARBA00004613"/>
    </source>
</evidence>
<evidence type="ECO:0000256" key="2">
    <source>
        <dbReference type="ARBA" id="ARBA00001947"/>
    </source>
</evidence>
<evidence type="ECO:0000313" key="16">
    <source>
        <dbReference type="EMBL" id="MCV2883838.1"/>
    </source>
</evidence>
<comment type="catalytic activity">
    <reaction evidence="1">
        <text>Digestion of native collagen in the triple helical region at Xaa-|-Gly bonds. With synthetic peptides, a preference is shown for Gly at P3 and P1', Pro and Ala at P2 and P2', and hydroxyproline, Ala or Arg at P3'.</text>
        <dbReference type="EC" id="3.4.24.3"/>
    </reaction>
</comment>
<evidence type="ECO:0000256" key="5">
    <source>
        <dbReference type="ARBA" id="ARBA00022525"/>
    </source>
</evidence>
<evidence type="ECO:0000256" key="8">
    <source>
        <dbReference type="ARBA" id="ARBA00022729"/>
    </source>
</evidence>
<dbReference type="PRINTS" id="PR00931">
    <property type="entry name" value="MICOLLPTASE"/>
</dbReference>
<dbReference type="EC" id="3.4.24.3" evidence="4"/>
<evidence type="ECO:0000256" key="7">
    <source>
        <dbReference type="ARBA" id="ARBA00022723"/>
    </source>
</evidence>
<evidence type="ECO:0000256" key="12">
    <source>
        <dbReference type="ARBA" id="ARBA00023145"/>
    </source>
</evidence>
<keyword evidence="8 14" id="KW-0732">Signal</keyword>
<organism evidence="16 17">
    <name type="scientific">Fluctibacter corallii</name>
    <dbReference type="NCBI Taxonomy" id="2984329"/>
    <lineage>
        <taxon>Bacteria</taxon>
        <taxon>Pseudomonadati</taxon>
        <taxon>Pseudomonadota</taxon>
        <taxon>Gammaproteobacteria</taxon>
        <taxon>Alteromonadales</taxon>
        <taxon>Alteromonadaceae</taxon>
        <taxon>Fluctibacter</taxon>
    </lineage>
</organism>
<keyword evidence="10" id="KW-0862">Zinc</keyword>
<feature type="domain" description="Peptidase M9 collagenase N-terminal" evidence="15">
    <location>
        <begin position="87"/>
        <end position="266"/>
    </location>
</feature>
<keyword evidence="5" id="KW-0964">Secreted</keyword>
<feature type="compositionally biased region" description="Low complexity" evidence="13">
    <location>
        <begin position="1057"/>
        <end position="1074"/>
    </location>
</feature>
<dbReference type="Proteomes" id="UP001652504">
    <property type="component" value="Unassembled WGS sequence"/>
</dbReference>
<dbReference type="InterPro" id="IPR013783">
    <property type="entry name" value="Ig-like_fold"/>
</dbReference>
<comment type="subcellular location">
    <subcellularLocation>
        <location evidence="3">Secreted</location>
    </subcellularLocation>
</comment>
<evidence type="ECO:0000256" key="6">
    <source>
        <dbReference type="ARBA" id="ARBA00022670"/>
    </source>
</evidence>
<dbReference type="InterPro" id="IPR013661">
    <property type="entry name" value="Peptidase_M9_N_dom"/>
</dbReference>
<dbReference type="Pfam" id="PF01752">
    <property type="entry name" value="Peptidase_M9"/>
    <property type="match status" value="1"/>
</dbReference>
<name>A0ABT3A5B5_9ALTE</name>
<keyword evidence="6" id="KW-0645">Protease</keyword>
<feature type="chain" id="PRO_5047411624" description="microbial collagenase" evidence="14">
    <location>
        <begin position="29"/>
        <end position="1106"/>
    </location>
</feature>
<evidence type="ECO:0000256" key="10">
    <source>
        <dbReference type="ARBA" id="ARBA00022833"/>
    </source>
</evidence>
<dbReference type="Gene3D" id="2.60.40.10">
    <property type="entry name" value="Immunoglobulins"/>
    <property type="match status" value="1"/>
</dbReference>
<feature type="region of interest" description="Disordered" evidence="13">
    <location>
        <begin position="1057"/>
        <end position="1078"/>
    </location>
</feature>
<keyword evidence="7" id="KW-0479">Metal-binding</keyword>
<gene>
    <name evidence="16" type="ORF">OE749_03925</name>
</gene>
<sequence>MVSFRPIFSTLAASFVVGMLLTPNTAYSDTEKQARSKVRDKVGFYEVSKPNDDTHFSWEAKSPQLHKNIRKSISKKRAFRSADHASCQIAAIESASVHERINLIKQLDSQCIGSTFWTNNAFTKSLYSQSQVAALIQEIQSIVPSYKGESNSGLYQLLEVTRAAYFVADGSSDFNFDDNTQPLRENLVFALEALMKNSHWRLNTEYQQDSVAYEAYYLINNLFLQADLYDELMADLDHYQNNQVRDKLALKNVWIIFDVLSRVQFDGAKSFATSFRNKVEQDNKVIDRIRFWSMDQDVFSRVDYVPHGPIYWLANYILYSNTLRNQGVALAKQVLQQYPVDSEWFLSLIGGYAFDEHCSAIDSQFCSSQYKQQLKNRLYPNTYQYEGSDITIHTALDEARVNRLYLAASQVKSQFFRVTQNTTPVPGDNSDALTIYIAHSSEHYDRFQGYLFNLDSNNGGIYIESDATFYTYERTEEESRFTLEELFRHEYVHYLESRYQIHGSYGEGEFYSSKYEHWEVEGLAEFLSGATASEGVKMRTSIINSLQNQLPEKMSFKEIIESNSGFEVYPYGAVLHHFLYSQFPEYHQQMFYTLRTNDIAGYEALLTQLSQNANVTQRFNAHFDSVLENTENSWNPITPWLVPERLDAKSPATIETAVFEKASEHINCIAIDSSQSVKCTAPSMTSTSFDKFNQTLDTYVNYFASMALNNGTTFSCYGDNISQHDNSIRYTPVCIGYLGEHASIANHAPIVDAGADFFTFDASEITLQAFSFDAEMEPLSLKWTQAKGPSVTFKGEQNAKNLTFRTPLVETLTDIEFTVSASDGTTSSEDKVTIKLMPRSYYAVTKPEHYIYINADYGEMVTIASTLYSPTNQALTYKWGEIVEENYGAPAKLLNDITLANEAEIRLNTGSLDPSYFSKTTEPSSRFYLEVEASDGQTSEAQTIVLDIAQPKSSWPFDRYYSVSVEGNESVVIELEKPTNTLLEGLEFKYKWEQWAEDEHKLDEYNAVKNVLKIDSRQFDHALASEKGQVEYHFSAYVSDGREEYTYTVLITVKGQTDSTSNTNQTNNTGASDSSGGGGSTSILAVLMLALISFKKRAVRIASSKQ</sequence>
<dbReference type="Gene3D" id="1.10.390.20">
    <property type="match status" value="1"/>
</dbReference>
<feature type="signal peptide" evidence="14">
    <location>
        <begin position="1"/>
        <end position="28"/>
    </location>
</feature>
<evidence type="ECO:0000256" key="11">
    <source>
        <dbReference type="ARBA" id="ARBA00023049"/>
    </source>
</evidence>
<keyword evidence="11" id="KW-0482">Metalloprotease</keyword>
<evidence type="ECO:0000313" key="17">
    <source>
        <dbReference type="Proteomes" id="UP001652504"/>
    </source>
</evidence>
<comment type="caution">
    <text evidence="16">The sequence shown here is derived from an EMBL/GenBank/DDBJ whole genome shotgun (WGS) entry which is preliminary data.</text>
</comment>
<keyword evidence="9 16" id="KW-0378">Hydrolase</keyword>
<evidence type="ECO:0000256" key="9">
    <source>
        <dbReference type="ARBA" id="ARBA00022801"/>
    </source>
</evidence>
<keyword evidence="12" id="KW-0865">Zymogen</keyword>
<keyword evidence="17" id="KW-1185">Reference proteome</keyword>
<dbReference type="Gene3D" id="3.40.30.160">
    <property type="entry name" value="Collagenase ColT, N-terminal domain"/>
    <property type="match status" value="1"/>
</dbReference>
<dbReference type="RefSeq" id="WP_263711052.1">
    <property type="nucleotide sequence ID" value="NZ_JAOWKX010000002.1"/>
</dbReference>
<dbReference type="GO" id="GO:0004222">
    <property type="term" value="F:metalloendopeptidase activity"/>
    <property type="evidence" value="ECO:0007669"/>
    <property type="project" value="UniProtKB-EC"/>
</dbReference>
<comment type="cofactor">
    <cofactor evidence="2">
        <name>Zn(2+)</name>
        <dbReference type="ChEBI" id="CHEBI:29105"/>
    </cofactor>
</comment>
<evidence type="ECO:0000256" key="4">
    <source>
        <dbReference type="ARBA" id="ARBA00012653"/>
    </source>
</evidence>
<proteinExistence type="predicted"/>
<evidence type="ECO:0000259" key="15">
    <source>
        <dbReference type="Pfam" id="PF08453"/>
    </source>
</evidence>
<evidence type="ECO:0000256" key="13">
    <source>
        <dbReference type="SAM" id="MobiDB-lite"/>
    </source>
</evidence>
<dbReference type="EMBL" id="JAOWKX010000002">
    <property type="protein sequence ID" value="MCV2883838.1"/>
    <property type="molecule type" value="Genomic_DNA"/>
</dbReference>
<evidence type="ECO:0000256" key="1">
    <source>
        <dbReference type="ARBA" id="ARBA00000424"/>
    </source>
</evidence>
<evidence type="ECO:0000256" key="14">
    <source>
        <dbReference type="SAM" id="SignalP"/>
    </source>
</evidence>
<protein>
    <recommendedName>
        <fullName evidence="4">microbial collagenase</fullName>
        <ecNumber evidence="4">3.4.24.3</ecNumber>
    </recommendedName>
</protein>
<reference evidence="16 17" key="1">
    <citation type="submission" date="2022-10" db="EMBL/GenBank/DDBJ databases">
        <title>Aestuariibacter sp. AA17 isolated from Montipora capitata coral fragment.</title>
        <authorList>
            <person name="Emsley S.A."/>
            <person name="Pfannmuller K.M."/>
            <person name="Loughran R.M."/>
            <person name="Shlafstein M."/>
            <person name="Papke E."/>
            <person name="Saw J.H."/>
            <person name="Ushijima B."/>
            <person name="Videau P."/>
        </authorList>
    </citation>
    <scope>NUCLEOTIDE SEQUENCE [LARGE SCALE GENOMIC DNA]</scope>
    <source>
        <strain evidence="16 17">AA17</strain>
    </source>
</reference>
<dbReference type="InterPro" id="IPR002169">
    <property type="entry name" value="Peptidase_M9A/M9B"/>
</dbReference>